<reference evidence="5 7" key="2">
    <citation type="submission" date="2024-07" db="EMBL/GenBank/DDBJ databases">
        <authorList>
            <person name="Akdeniz Z."/>
        </authorList>
    </citation>
    <scope>NUCLEOTIDE SEQUENCE [LARGE SCALE GENOMIC DNA]</scope>
</reference>
<organism evidence="3">
    <name type="scientific">Hexamita inflata</name>
    <dbReference type="NCBI Taxonomy" id="28002"/>
    <lineage>
        <taxon>Eukaryota</taxon>
        <taxon>Metamonada</taxon>
        <taxon>Diplomonadida</taxon>
        <taxon>Hexamitidae</taxon>
        <taxon>Hexamitinae</taxon>
        <taxon>Hexamita</taxon>
    </lineage>
</organism>
<accession>A0AA86PB73</accession>
<dbReference type="InterPro" id="IPR017930">
    <property type="entry name" value="Myb_dom"/>
</dbReference>
<proteinExistence type="predicted"/>
<feature type="domain" description="HTH myb-type" evidence="2">
    <location>
        <begin position="1"/>
        <end position="56"/>
    </location>
</feature>
<dbReference type="SMART" id="SM00717">
    <property type="entry name" value="SANT"/>
    <property type="match status" value="2"/>
</dbReference>
<gene>
    <name evidence="3" type="ORF">HINF_LOCUS21115</name>
    <name evidence="4" type="ORF">HINF_LOCUS56585</name>
    <name evidence="5" type="ORF">HINF_LOCUS74918</name>
    <name evidence="6" type="ORF">HINF_LOCUS78431</name>
</gene>
<evidence type="ECO:0000259" key="2">
    <source>
        <dbReference type="PROSITE" id="PS51294"/>
    </source>
</evidence>
<dbReference type="Gene3D" id="1.10.10.60">
    <property type="entry name" value="Homeodomain-like"/>
    <property type="match status" value="1"/>
</dbReference>
<dbReference type="EMBL" id="CATOUU010001051">
    <property type="protein sequence ID" value="CAI9968940.1"/>
    <property type="molecule type" value="Genomic_DNA"/>
</dbReference>
<dbReference type="GO" id="GO:0003677">
    <property type="term" value="F:DNA binding"/>
    <property type="evidence" value="ECO:0007669"/>
    <property type="project" value="UniProtKB-KW"/>
</dbReference>
<name>A0AA86PB73_9EUKA</name>
<dbReference type="InterPro" id="IPR009057">
    <property type="entry name" value="Homeodomain-like_sf"/>
</dbReference>
<dbReference type="AlphaFoldDB" id="A0AA86PB73"/>
<evidence type="ECO:0000313" key="4">
    <source>
        <dbReference type="EMBL" id="CAI9968940.1"/>
    </source>
</evidence>
<sequence>MSKSWSQEEIQKLTELTLKYRQNNEQINWESVVKQMVTRSEAQCKSYYSNILKKQLNIQTRKNHTWNKTEILSLWTLAINYNADFNQIINNFEVFRSFTIKQLQSQWNQLQTRQKLFIERMKSYLTKEDQIQLLSNKQLLTDHFYLRIGSQRKPVIQKLLEKSGDIVNDNGYEPDMSEIRGYEAFFGDFDPDSLLEYYNNELSRRKLTYLKQTD</sequence>
<evidence type="ECO:0000313" key="7">
    <source>
        <dbReference type="Proteomes" id="UP001642409"/>
    </source>
</evidence>
<dbReference type="Pfam" id="PF00249">
    <property type="entry name" value="Myb_DNA-binding"/>
    <property type="match status" value="1"/>
</dbReference>
<evidence type="ECO:0000313" key="3">
    <source>
        <dbReference type="EMBL" id="CAI9933470.1"/>
    </source>
</evidence>
<keyword evidence="3" id="KW-0238">DNA-binding</keyword>
<feature type="domain" description="Myb-like" evidence="1">
    <location>
        <begin position="1"/>
        <end position="52"/>
    </location>
</feature>
<dbReference type="EMBL" id="CAXDID020000650">
    <property type="protein sequence ID" value="CAL6108338.1"/>
    <property type="molecule type" value="Genomic_DNA"/>
</dbReference>
<keyword evidence="7" id="KW-1185">Reference proteome</keyword>
<evidence type="ECO:0000313" key="6">
    <source>
        <dbReference type="EMBL" id="CAL6115002.1"/>
    </source>
</evidence>
<dbReference type="PROSITE" id="PS50090">
    <property type="entry name" value="MYB_LIKE"/>
    <property type="match status" value="1"/>
</dbReference>
<protein>
    <submittedName>
        <fullName evidence="3">Myb-like DNA-binding domain-containing protein</fullName>
    </submittedName>
    <submittedName>
        <fullName evidence="5">Myb-like_DNA-binding domain-containing protein</fullName>
    </submittedName>
</protein>
<comment type="caution">
    <text evidence="3">The sequence shown here is derived from an EMBL/GenBank/DDBJ whole genome shotgun (WGS) entry which is preliminary data.</text>
</comment>
<evidence type="ECO:0000259" key="1">
    <source>
        <dbReference type="PROSITE" id="PS50090"/>
    </source>
</evidence>
<dbReference type="PROSITE" id="PS51294">
    <property type="entry name" value="HTH_MYB"/>
    <property type="match status" value="1"/>
</dbReference>
<dbReference type="EMBL" id="CAXDID020000847">
    <property type="protein sequence ID" value="CAL6115002.1"/>
    <property type="molecule type" value="Genomic_DNA"/>
</dbReference>
<evidence type="ECO:0000313" key="5">
    <source>
        <dbReference type="EMBL" id="CAL6108338.1"/>
    </source>
</evidence>
<reference evidence="3" key="1">
    <citation type="submission" date="2023-06" db="EMBL/GenBank/DDBJ databases">
        <authorList>
            <person name="Kurt Z."/>
        </authorList>
    </citation>
    <scope>NUCLEOTIDE SEQUENCE</scope>
</reference>
<dbReference type="InterPro" id="IPR001005">
    <property type="entry name" value="SANT/Myb"/>
</dbReference>
<dbReference type="EMBL" id="CATOUU010000534">
    <property type="protein sequence ID" value="CAI9933470.1"/>
    <property type="molecule type" value="Genomic_DNA"/>
</dbReference>
<dbReference type="CDD" id="cd00167">
    <property type="entry name" value="SANT"/>
    <property type="match status" value="1"/>
</dbReference>
<dbReference type="SUPFAM" id="SSF46689">
    <property type="entry name" value="Homeodomain-like"/>
    <property type="match status" value="1"/>
</dbReference>
<dbReference type="Proteomes" id="UP001642409">
    <property type="component" value="Unassembled WGS sequence"/>
</dbReference>